<dbReference type="PROSITE" id="PS51263">
    <property type="entry name" value="ADF_H"/>
    <property type="match status" value="1"/>
</dbReference>
<dbReference type="OMA" id="FKEPRGA"/>
<evidence type="ECO:0000256" key="7">
    <source>
        <dbReference type="ARBA" id="ARBA00004413"/>
    </source>
</evidence>
<evidence type="ECO:0000256" key="16">
    <source>
        <dbReference type="ARBA" id="ARBA00022475"/>
    </source>
</evidence>
<evidence type="ECO:0000256" key="24">
    <source>
        <dbReference type="ARBA" id="ARBA00023203"/>
    </source>
</evidence>
<feature type="compositionally biased region" description="Basic and acidic residues" evidence="30">
    <location>
        <begin position="191"/>
        <end position="236"/>
    </location>
</feature>
<accession>A0A3Q1JKF5</accession>
<reference evidence="33" key="3">
    <citation type="submission" date="2025-09" db="UniProtKB">
        <authorList>
            <consortium name="Ensembl"/>
        </authorList>
    </citation>
    <scope>IDENTIFICATION</scope>
</reference>
<dbReference type="Pfam" id="PF00241">
    <property type="entry name" value="Cofilin_ADF"/>
    <property type="match status" value="1"/>
</dbReference>
<dbReference type="GO" id="GO:0014069">
    <property type="term" value="C:postsynaptic density"/>
    <property type="evidence" value="ECO:0007669"/>
    <property type="project" value="UniProtKB-SubCell"/>
</dbReference>
<keyword evidence="19" id="KW-0965">Cell junction</keyword>
<keyword evidence="15" id="KW-0813">Transport</keyword>
<evidence type="ECO:0000256" key="21">
    <source>
        <dbReference type="ARBA" id="ARBA00023034"/>
    </source>
</evidence>
<evidence type="ECO:0000256" key="20">
    <source>
        <dbReference type="ARBA" id="ARBA00023018"/>
    </source>
</evidence>
<feature type="domain" description="SH3" evidence="31">
    <location>
        <begin position="419"/>
        <end position="477"/>
    </location>
</feature>
<dbReference type="GO" id="GO:0098974">
    <property type="term" value="P:postsynaptic actin cytoskeleton organization"/>
    <property type="evidence" value="ECO:0007669"/>
    <property type="project" value="TreeGrafter"/>
</dbReference>
<evidence type="ECO:0000313" key="33">
    <source>
        <dbReference type="Ensembl" id="ENSATEP00000033465.1"/>
    </source>
</evidence>
<keyword evidence="16" id="KW-1003">Cell membrane</keyword>
<evidence type="ECO:0000256" key="14">
    <source>
        <dbReference type="ARBA" id="ARBA00022443"/>
    </source>
</evidence>
<evidence type="ECO:0000256" key="29">
    <source>
        <dbReference type="PROSITE-ProRule" id="PRU00192"/>
    </source>
</evidence>
<proteinExistence type="inferred from homology"/>
<dbReference type="SUPFAM" id="SSF50044">
    <property type="entry name" value="SH3-domain"/>
    <property type="match status" value="1"/>
</dbReference>
<name>A0A3Q1JKF5_ANATE</name>
<keyword evidence="14 29" id="KW-0728">SH3 domain</keyword>
<feature type="domain" description="ADF-H" evidence="32">
    <location>
        <begin position="2"/>
        <end position="133"/>
    </location>
</feature>
<evidence type="ECO:0000256" key="23">
    <source>
        <dbReference type="ARBA" id="ARBA00023136"/>
    </source>
</evidence>
<evidence type="ECO:0000256" key="27">
    <source>
        <dbReference type="ARBA" id="ARBA00023329"/>
    </source>
</evidence>
<evidence type="ECO:0000256" key="1">
    <source>
        <dbReference type="ARBA" id="ARBA00004145"/>
    </source>
</evidence>
<sequence>MAVNLSKNGPALTAAFKEVVDEKSNTNWVLFTYEGNSNDIRLAEKGDGGLEELVEELNSGKVMYAFCRVQDPNSGLPKYVLINWTGEGVNDARKGICANHVSSMANFLKGAHVTVNARAEEDVEPEVIMQKVAKASGANYSFHKEGSSRFQDSGPQGPVGSVYQKTNAMSEIKKTNKDNFWAQAEKEEEKRRQEERRKAEEERQKLERERRDRETKEAALRDKRDKERASQIEQQKKYQQQQDAGSREQEKHSREEQEEEQTAQRKAVSRGESVEKANEAASLISQRAVNPREMFKQRERGITPSDSDVPHAAPASPQPGRLQSPFLSKQVYESERASSPQRQASPVPAGSASPVRATEPDVGDGQSRCEYDEQEAAPQEQCKEDTPAANSYVEETTHEEPVQVEDNSSYEVTTEETSDRGNCARALYDYQAADDTEISFDPDDIITGIEMIDEGWWRGFSPDGHFGMFPANYVEMI</sequence>
<evidence type="ECO:0000256" key="28">
    <source>
        <dbReference type="ARBA" id="ARBA00034105"/>
    </source>
</evidence>
<feature type="region of interest" description="Disordered" evidence="30">
    <location>
        <begin position="191"/>
        <end position="420"/>
    </location>
</feature>
<dbReference type="InterPro" id="IPR001452">
    <property type="entry name" value="SH3_domain"/>
</dbReference>
<dbReference type="FunFam" id="3.40.20.10:FF:000011">
    <property type="entry name" value="Drebrin-like protein B"/>
    <property type="match status" value="1"/>
</dbReference>
<keyword evidence="34" id="KW-1185">Reference proteome</keyword>
<evidence type="ECO:0008006" key="35">
    <source>
        <dbReference type="Google" id="ProtNLM"/>
    </source>
</evidence>
<keyword evidence="26" id="KW-0966">Cell projection</keyword>
<dbReference type="GO" id="GO:0005884">
    <property type="term" value="C:actin filament"/>
    <property type="evidence" value="ECO:0007669"/>
    <property type="project" value="TreeGrafter"/>
</dbReference>
<dbReference type="GO" id="GO:0030427">
    <property type="term" value="C:site of polarized growth"/>
    <property type="evidence" value="ECO:0007669"/>
    <property type="project" value="TreeGrafter"/>
</dbReference>
<comment type="subcellular location">
    <subcellularLocation>
        <location evidence="7">Cell membrane</location>
        <topology evidence="7">Peripheral membrane protein</topology>
        <orientation evidence="7">Cytoplasmic side</orientation>
    </subcellularLocation>
    <subcellularLocation>
        <location evidence="5">Cell projection</location>
        <location evidence="5">Dendrite</location>
    </subcellularLocation>
    <subcellularLocation>
        <location evidence="10">Cell projection</location>
        <location evidence="10">Lamellipodium</location>
    </subcellularLocation>
    <subcellularLocation>
        <location evidence="2">Cell projection</location>
        <location evidence="2">Podosome</location>
    </subcellularLocation>
    <subcellularLocation>
        <location evidence="8">Cell projection</location>
        <location evidence="8">Ruffle</location>
    </subcellularLocation>
    <subcellularLocation>
        <location evidence="12">Cytoplasm</location>
        <location evidence="12">Cell cortex</location>
    </subcellularLocation>
    <subcellularLocation>
        <location evidence="3">Cytoplasm</location>
        <location evidence="3">Cytoskeleton</location>
    </subcellularLocation>
    <subcellularLocation>
        <location evidence="11">Cytoplasm</location>
        <location evidence="11">Cytosol</location>
    </subcellularLocation>
    <subcellularLocation>
        <location evidence="1">Cytoplasmic vesicle</location>
        <location evidence="1">Clathrin-coated vesicle membrane</location>
        <topology evidence="1">Peripheral membrane protein</topology>
        <orientation evidence="1">Cytoplasmic side</orientation>
    </subcellularLocation>
    <subcellularLocation>
        <location evidence="6">Early endosome</location>
    </subcellularLocation>
    <subcellularLocation>
        <location evidence="4">Golgi apparatus membrane</location>
        <topology evidence="4">Peripheral membrane protein</topology>
        <orientation evidence="4">Cytoplasmic side</orientation>
    </subcellularLocation>
    <subcellularLocation>
        <location evidence="9">Perikaryon</location>
    </subcellularLocation>
    <subcellularLocation>
        <location evidence="28">Postsynaptic density</location>
    </subcellularLocation>
</comment>
<reference evidence="33" key="2">
    <citation type="submission" date="2025-08" db="UniProtKB">
        <authorList>
            <consortium name="Ensembl"/>
        </authorList>
    </citation>
    <scope>IDENTIFICATION</scope>
</reference>
<evidence type="ECO:0000256" key="6">
    <source>
        <dbReference type="ARBA" id="ARBA00004412"/>
    </source>
</evidence>
<feature type="compositionally biased region" description="Basic and acidic residues" evidence="30">
    <location>
        <begin position="245"/>
        <end position="255"/>
    </location>
</feature>
<dbReference type="InterPro" id="IPR029006">
    <property type="entry name" value="ADF-H/Gelsolin-like_dom_sf"/>
</dbReference>
<dbReference type="GO" id="GO:0030027">
    <property type="term" value="C:lamellipodium"/>
    <property type="evidence" value="ECO:0007669"/>
    <property type="project" value="UniProtKB-SubCell"/>
</dbReference>
<dbReference type="GO" id="GO:0001726">
    <property type="term" value="C:ruffle"/>
    <property type="evidence" value="ECO:0007669"/>
    <property type="project" value="UniProtKB-SubCell"/>
</dbReference>
<evidence type="ECO:0000256" key="22">
    <source>
        <dbReference type="ARBA" id="ARBA00023054"/>
    </source>
</evidence>
<keyword evidence="25" id="KW-0206">Cytoskeleton</keyword>
<evidence type="ECO:0000256" key="15">
    <source>
        <dbReference type="ARBA" id="ARBA00022448"/>
    </source>
</evidence>
<dbReference type="PROSITE" id="PS50002">
    <property type="entry name" value="SH3"/>
    <property type="match status" value="1"/>
</dbReference>
<dbReference type="Gene3D" id="2.30.30.40">
    <property type="entry name" value="SH3 Domains"/>
    <property type="match status" value="1"/>
</dbReference>
<dbReference type="GO" id="GO:0051015">
    <property type="term" value="F:actin filament binding"/>
    <property type="evidence" value="ECO:0007669"/>
    <property type="project" value="TreeGrafter"/>
</dbReference>
<dbReference type="GO" id="GO:0048812">
    <property type="term" value="P:neuron projection morphogenesis"/>
    <property type="evidence" value="ECO:0007669"/>
    <property type="project" value="TreeGrafter"/>
</dbReference>
<dbReference type="GO" id="GO:0030425">
    <property type="term" value="C:dendrite"/>
    <property type="evidence" value="ECO:0007669"/>
    <property type="project" value="UniProtKB-SubCell"/>
</dbReference>
<comment type="similarity">
    <text evidence="13">Belongs to the ABP1 family.</text>
</comment>
<dbReference type="RefSeq" id="XP_026199369.1">
    <property type="nucleotide sequence ID" value="XM_026343584.1"/>
</dbReference>
<evidence type="ECO:0000256" key="11">
    <source>
        <dbReference type="ARBA" id="ARBA00004514"/>
    </source>
</evidence>
<evidence type="ECO:0000256" key="10">
    <source>
        <dbReference type="ARBA" id="ARBA00004510"/>
    </source>
</evidence>
<evidence type="ECO:0000256" key="9">
    <source>
        <dbReference type="ARBA" id="ARBA00004484"/>
    </source>
</evidence>
<dbReference type="Pfam" id="PF14604">
    <property type="entry name" value="SH3_9"/>
    <property type="match status" value="1"/>
</dbReference>
<dbReference type="STRING" id="64144.ENSATEP00000033465"/>
<evidence type="ECO:0000259" key="32">
    <source>
        <dbReference type="PROSITE" id="PS51263"/>
    </source>
</evidence>
<keyword evidence="27" id="KW-0968">Cytoplasmic vesicle</keyword>
<evidence type="ECO:0000256" key="12">
    <source>
        <dbReference type="ARBA" id="ARBA00004544"/>
    </source>
</evidence>
<evidence type="ECO:0000256" key="13">
    <source>
        <dbReference type="ARBA" id="ARBA00011039"/>
    </source>
</evidence>
<keyword evidence="21" id="KW-0333">Golgi apparatus</keyword>
<keyword evidence="20" id="KW-0770">Synapse</keyword>
<dbReference type="FunCoup" id="A0A3Q1JKF5">
    <property type="interactions" value="1610"/>
</dbReference>
<dbReference type="CDD" id="cd11960">
    <property type="entry name" value="SH3_Abp1_eu"/>
    <property type="match status" value="1"/>
</dbReference>
<dbReference type="GeneID" id="113150853"/>
<dbReference type="Ensembl" id="ENSATET00000033951.3">
    <property type="protein sequence ID" value="ENSATEP00000033465.1"/>
    <property type="gene ID" value="ENSATEG00000023057.3"/>
</dbReference>
<evidence type="ECO:0000256" key="3">
    <source>
        <dbReference type="ARBA" id="ARBA00004245"/>
    </source>
</evidence>
<evidence type="ECO:0000256" key="30">
    <source>
        <dbReference type="SAM" id="MobiDB-lite"/>
    </source>
</evidence>
<feature type="region of interest" description="Disordered" evidence="30">
    <location>
        <begin position="143"/>
        <end position="162"/>
    </location>
</feature>
<evidence type="ECO:0000259" key="31">
    <source>
        <dbReference type="PROSITE" id="PS50002"/>
    </source>
</evidence>
<evidence type="ECO:0000313" key="34">
    <source>
        <dbReference type="Proteomes" id="UP000265040"/>
    </source>
</evidence>
<dbReference type="InterPro" id="IPR036028">
    <property type="entry name" value="SH3-like_dom_sf"/>
</dbReference>
<dbReference type="GO" id="GO:0005829">
    <property type="term" value="C:cytosol"/>
    <property type="evidence" value="ECO:0007669"/>
    <property type="project" value="UniProtKB-SubCell"/>
</dbReference>
<dbReference type="Proteomes" id="UP000265040">
    <property type="component" value="Chromosome 9"/>
</dbReference>
<evidence type="ECO:0000256" key="19">
    <source>
        <dbReference type="ARBA" id="ARBA00022949"/>
    </source>
</evidence>
<dbReference type="GO" id="GO:0005769">
    <property type="term" value="C:early endosome"/>
    <property type="evidence" value="ECO:0007669"/>
    <property type="project" value="UniProtKB-SubCell"/>
</dbReference>
<dbReference type="GO" id="GO:0002102">
    <property type="term" value="C:podosome"/>
    <property type="evidence" value="ECO:0007669"/>
    <property type="project" value="UniProtKB-SubCell"/>
</dbReference>
<dbReference type="GO" id="GO:0043204">
    <property type="term" value="C:perikaryon"/>
    <property type="evidence" value="ECO:0007669"/>
    <property type="project" value="UniProtKB-SubCell"/>
</dbReference>
<dbReference type="InterPro" id="IPR035717">
    <property type="entry name" value="Drebrin-like_SH3"/>
</dbReference>
<dbReference type="InParanoid" id="A0A3Q1JKF5"/>
<keyword evidence="23" id="KW-0472">Membrane</keyword>
<evidence type="ECO:0000256" key="8">
    <source>
        <dbReference type="ARBA" id="ARBA00004466"/>
    </source>
</evidence>
<dbReference type="SUPFAM" id="SSF55753">
    <property type="entry name" value="Actin depolymerizing proteins"/>
    <property type="match status" value="1"/>
</dbReference>
<evidence type="ECO:0000256" key="18">
    <source>
        <dbReference type="ARBA" id="ARBA00022753"/>
    </source>
</evidence>
<dbReference type="FunFam" id="2.30.30.40:FF:000046">
    <property type="entry name" value="Drebrin-like protein isoform B"/>
    <property type="match status" value="1"/>
</dbReference>
<keyword evidence="24" id="KW-0009">Actin-binding</keyword>
<keyword evidence="22" id="KW-0175">Coiled coil</keyword>
<protein>
    <recommendedName>
        <fullName evidence="35">Drebrin-like b</fullName>
    </recommendedName>
</protein>
<evidence type="ECO:0000256" key="5">
    <source>
        <dbReference type="ARBA" id="ARBA00004279"/>
    </source>
</evidence>
<keyword evidence="17" id="KW-0963">Cytoplasm</keyword>
<dbReference type="SMART" id="SM00102">
    <property type="entry name" value="ADF"/>
    <property type="match status" value="1"/>
</dbReference>
<evidence type="ECO:0000256" key="4">
    <source>
        <dbReference type="ARBA" id="ARBA00004255"/>
    </source>
</evidence>
<dbReference type="GO" id="GO:0030864">
    <property type="term" value="C:cortical actin cytoskeleton"/>
    <property type="evidence" value="ECO:0007669"/>
    <property type="project" value="TreeGrafter"/>
</dbReference>
<dbReference type="GO" id="GO:0045773">
    <property type="term" value="P:positive regulation of axon extension"/>
    <property type="evidence" value="ECO:0007669"/>
    <property type="project" value="TreeGrafter"/>
</dbReference>
<dbReference type="CTD" id="553729"/>
<dbReference type="CDD" id="cd11281">
    <property type="entry name" value="ADF_drebrin_like"/>
    <property type="match status" value="1"/>
</dbReference>
<dbReference type="PANTHER" id="PTHR10829:SF12">
    <property type="entry name" value="DREBRIN-LIKE PROTEIN"/>
    <property type="match status" value="1"/>
</dbReference>
<evidence type="ECO:0000256" key="17">
    <source>
        <dbReference type="ARBA" id="ARBA00022490"/>
    </source>
</evidence>
<dbReference type="GO" id="GO:0030665">
    <property type="term" value="C:clathrin-coated vesicle membrane"/>
    <property type="evidence" value="ECO:0007669"/>
    <property type="project" value="UniProtKB-SubCell"/>
</dbReference>
<evidence type="ECO:0000256" key="26">
    <source>
        <dbReference type="ARBA" id="ARBA00023273"/>
    </source>
</evidence>
<dbReference type="GO" id="GO:0061003">
    <property type="term" value="P:positive regulation of dendritic spine morphogenesis"/>
    <property type="evidence" value="ECO:0007669"/>
    <property type="project" value="TreeGrafter"/>
</dbReference>
<dbReference type="SMART" id="SM00326">
    <property type="entry name" value="SH3"/>
    <property type="match status" value="1"/>
</dbReference>
<dbReference type="InterPro" id="IPR002108">
    <property type="entry name" value="ADF-H"/>
</dbReference>
<dbReference type="GeneTree" id="ENSGT00940000156732"/>
<reference evidence="33" key="1">
    <citation type="submission" date="2021-04" db="EMBL/GenBank/DDBJ databases">
        <authorList>
            <consortium name="Wellcome Sanger Institute Data Sharing"/>
        </authorList>
    </citation>
    <scope>NUCLEOTIDE SEQUENCE [LARGE SCALE GENOMIC DNA]</scope>
</reference>
<dbReference type="GO" id="GO:0045211">
    <property type="term" value="C:postsynaptic membrane"/>
    <property type="evidence" value="ECO:0007669"/>
    <property type="project" value="TreeGrafter"/>
</dbReference>
<keyword evidence="18" id="KW-0967">Endosome</keyword>
<dbReference type="AlphaFoldDB" id="A0A3Q1JKF5"/>
<dbReference type="PANTHER" id="PTHR10829">
    <property type="entry name" value="CORTACTIN AND DREBRIN"/>
    <property type="match status" value="1"/>
</dbReference>
<dbReference type="Gene3D" id="3.40.20.10">
    <property type="entry name" value="Severin"/>
    <property type="match status" value="1"/>
</dbReference>
<organism evidence="33 34">
    <name type="scientific">Anabas testudineus</name>
    <name type="common">Climbing perch</name>
    <name type="synonym">Anthias testudineus</name>
    <dbReference type="NCBI Taxonomy" id="64144"/>
    <lineage>
        <taxon>Eukaryota</taxon>
        <taxon>Metazoa</taxon>
        <taxon>Chordata</taxon>
        <taxon>Craniata</taxon>
        <taxon>Vertebrata</taxon>
        <taxon>Euteleostomi</taxon>
        <taxon>Actinopterygii</taxon>
        <taxon>Neopterygii</taxon>
        <taxon>Teleostei</taxon>
        <taxon>Neoteleostei</taxon>
        <taxon>Acanthomorphata</taxon>
        <taxon>Anabantaria</taxon>
        <taxon>Anabantiformes</taxon>
        <taxon>Anabantoidei</taxon>
        <taxon>Anabantidae</taxon>
        <taxon>Anabas</taxon>
    </lineage>
</organism>
<dbReference type="GO" id="GO:0000139">
    <property type="term" value="C:Golgi membrane"/>
    <property type="evidence" value="ECO:0007669"/>
    <property type="project" value="UniProtKB-SubCell"/>
</dbReference>
<dbReference type="GO" id="GO:0030833">
    <property type="term" value="P:regulation of actin filament polymerization"/>
    <property type="evidence" value="ECO:0007669"/>
    <property type="project" value="TreeGrafter"/>
</dbReference>
<evidence type="ECO:0000256" key="25">
    <source>
        <dbReference type="ARBA" id="ARBA00023212"/>
    </source>
</evidence>
<evidence type="ECO:0000256" key="2">
    <source>
        <dbReference type="ARBA" id="ARBA00004188"/>
    </source>
</evidence>
<dbReference type="OrthoDB" id="5971719at2759"/>
<dbReference type="PRINTS" id="PR00452">
    <property type="entry name" value="SH3DOMAIN"/>
</dbReference>